<evidence type="ECO:0000313" key="1">
    <source>
        <dbReference type="EMBL" id="KKK84668.1"/>
    </source>
</evidence>
<name>A0A0F8YT98_9ZZZZ</name>
<gene>
    <name evidence="1" type="ORF">LCGC14_2781060</name>
</gene>
<dbReference type="AlphaFoldDB" id="A0A0F8YT98"/>
<evidence type="ECO:0008006" key="2">
    <source>
        <dbReference type="Google" id="ProtNLM"/>
    </source>
</evidence>
<sequence>MACGVISISRSVGAGGEEIGRTVAKKLGFRYADEQIIIRAAEKAGVSLESAAQAEHTPGLIARILESIASTPDPLGWSSYAALPSHALPAYEGLIERVIRETANEGNVVIVAHGASIPLAGMSGLLRVFVTASPEARARRLVREADLGERQARKTIRESDRQRREYLRRFYNVRQELPTHYDLVVNTDVLTLRQAAQVVLGAARG</sequence>
<accession>A0A0F8YT98</accession>
<dbReference type="InterPro" id="IPR027417">
    <property type="entry name" value="P-loop_NTPase"/>
</dbReference>
<dbReference type="EMBL" id="LAZR01051668">
    <property type="protein sequence ID" value="KKK84668.1"/>
    <property type="molecule type" value="Genomic_DNA"/>
</dbReference>
<organism evidence="1">
    <name type="scientific">marine sediment metagenome</name>
    <dbReference type="NCBI Taxonomy" id="412755"/>
    <lineage>
        <taxon>unclassified sequences</taxon>
        <taxon>metagenomes</taxon>
        <taxon>ecological metagenomes</taxon>
    </lineage>
</organism>
<dbReference type="Pfam" id="PF13189">
    <property type="entry name" value="Cytidylate_kin2"/>
    <property type="match status" value="1"/>
</dbReference>
<protein>
    <recommendedName>
        <fullName evidence="2">Cytidylate kinase-like family protein</fullName>
    </recommendedName>
</protein>
<dbReference type="SUPFAM" id="SSF52540">
    <property type="entry name" value="P-loop containing nucleoside triphosphate hydrolases"/>
    <property type="match status" value="1"/>
</dbReference>
<dbReference type="Gene3D" id="3.40.50.300">
    <property type="entry name" value="P-loop containing nucleotide triphosphate hydrolases"/>
    <property type="match status" value="1"/>
</dbReference>
<comment type="caution">
    <text evidence="1">The sequence shown here is derived from an EMBL/GenBank/DDBJ whole genome shotgun (WGS) entry which is preliminary data.</text>
</comment>
<reference evidence="1" key="1">
    <citation type="journal article" date="2015" name="Nature">
        <title>Complex archaea that bridge the gap between prokaryotes and eukaryotes.</title>
        <authorList>
            <person name="Spang A."/>
            <person name="Saw J.H."/>
            <person name="Jorgensen S.L."/>
            <person name="Zaremba-Niedzwiedzka K."/>
            <person name="Martijn J."/>
            <person name="Lind A.E."/>
            <person name="van Eijk R."/>
            <person name="Schleper C."/>
            <person name="Guy L."/>
            <person name="Ettema T.J."/>
        </authorList>
    </citation>
    <scope>NUCLEOTIDE SEQUENCE</scope>
</reference>
<proteinExistence type="predicted"/>